<protein>
    <submittedName>
        <fullName evidence="2">Uncharacterized protein</fullName>
    </submittedName>
</protein>
<evidence type="ECO:0000313" key="3">
    <source>
        <dbReference type="Proteomes" id="UP001371456"/>
    </source>
</evidence>
<evidence type="ECO:0000313" key="2">
    <source>
        <dbReference type="EMBL" id="KAK6802721.1"/>
    </source>
</evidence>
<sequence>MSIFASLFFVGDGGCYYLLLLSVFVGDRVDEGEEREGWGCATGGSLVSLARLASPELTGRSTGAVVFLPKKWRREGVDFAIERHFPHREEEIREDKVEGRRRERQECDRGLSEGR</sequence>
<organism evidence="2 3">
    <name type="scientific">Solanum bulbocastanum</name>
    <name type="common">Wild potato</name>
    <dbReference type="NCBI Taxonomy" id="147425"/>
    <lineage>
        <taxon>Eukaryota</taxon>
        <taxon>Viridiplantae</taxon>
        <taxon>Streptophyta</taxon>
        <taxon>Embryophyta</taxon>
        <taxon>Tracheophyta</taxon>
        <taxon>Spermatophyta</taxon>
        <taxon>Magnoliopsida</taxon>
        <taxon>eudicotyledons</taxon>
        <taxon>Gunneridae</taxon>
        <taxon>Pentapetalae</taxon>
        <taxon>asterids</taxon>
        <taxon>lamiids</taxon>
        <taxon>Solanales</taxon>
        <taxon>Solanaceae</taxon>
        <taxon>Solanoideae</taxon>
        <taxon>Solaneae</taxon>
        <taxon>Solanum</taxon>
    </lineage>
</organism>
<accession>A0AAN8UB40</accession>
<dbReference type="Proteomes" id="UP001371456">
    <property type="component" value="Unassembled WGS sequence"/>
</dbReference>
<proteinExistence type="predicted"/>
<keyword evidence="3" id="KW-1185">Reference proteome</keyword>
<evidence type="ECO:0000256" key="1">
    <source>
        <dbReference type="SAM" id="MobiDB-lite"/>
    </source>
</evidence>
<feature type="region of interest" description="Disordered" evidence="1">
    <location>
        <begin position="92"/>
        <end position="115"/>
    </location>
</feature>
<dbReference type="EMBL" id="JBANQN010000001">
    <property type="protein sequence ID" value="KAK6802721.1"/>
    <property type="molecule type" value="Genomic_DNA"/>
</dbReference>
<reference evidence="2 3" key="1">
    <citation type="submission" date="2024-02" db="EMBL/GenBank/DDBJ databases">
        <title>de novo genome assembly of Solanum bulbocastanum strain 11H21.</title>
        <authorList>
            <person name="Hosaka A.J."/>
        </authorList>
    </citation>
    <scope>NUCLEOTIDE SEQUENCE [LARGE SCALE GENOMIC DNA]</scope>
    <source>
        <tissue evidence="2">Young leaves</tissue>
    </source>
</reference>
<dbReference type="AlphaFoldDB" id="A0AAN8UB40"/>
<comment type="caution">
    <text evidence="2">The sequence shown here is derived from an EMBL/GenBank/DDBJ whole genome shotgun (WGS) entry which is preliminary data.</text>
</comment>
<name>A0AAN8UB40_SOLBU</name>
<gene>
    <name evidence="2" type="ORF">RDI58_000504</name>
</gene>